<organism evidence="1 2">
    <name type="scientific">Naematelia encephala</name>
    <dbReference type="NCBI Taxonomy" id="71784"/>
    <lineage>
        <taxon>Eukaryota</taxon>
        <taxon>Fungi</taxon>
        <taxon>Dikarya</taxon>
        <taxon>Basidiomycota</taxon>
        <taxon>Agaricomycotina</taxon>
        <taxon>Tremellomycetes</taxon>
        <taxon>Tremellales</taxon>
        <taxon>Naemateliaceae</taxon>
        <taxon>Naematelia</taxon>
    </lineage>
</organism>
<proteinExistence type="predicted"/>
<dbReference type="GO" id="GO:0016787">
    <property type="term" value="F:hydrolase activity"/>
    <property type="evidence" value="ECO:0007669"/>
    <property type="project" value="UniProtKB-KW"/>
</dbReference>
<accession>A0A1Y2B277</accession>
<name>A0A1Y2B277_9TREE</name>
<dbReference type="Gene3D" id="3.20.20.60">
    <property type="entry name" value="Phosphoenolpyruvate-binding domains"/>
    <property type="match status" value="1"/>
</dbReference>
<dbReference type="EMBL" id="MCFC01000028">
    <property type="protein sequence ID" value="ORY28948.1"/>
    <property type="molecule type" value="Genomic_DNA"/>
</dbReference>
<comment type="caution">
    <text evidence="1">The sequence shown here is derived from an EMBL/GenBank/DDBJ whole genome shotgun (WGS) entry which is preliminary data.</text>
</comment>
<keyword evidence="1" id="KW-0378">Hydrolase</keyword>
<protein>
    <submittedName>
        <fullName evidence="1">Oxaloacetate acetylhydrolase</fullName>
    </submittedName>
</protein>
<dbReference type="STRING" id="71784.A0A1Y2B277"/>
<dbReference type="InterPro" id="IPR018523">
    <property type="entry name" value="Isocitrate_lyase_ph_CS"/>
</dbReference>
<keyword evidence="2" id="KW-1185">Reference proteome</keyword>
<dbReference type="PANTHER" id="PTHR42905:SF2">
    <property type="entry name" value="PHOSPHOENOLPYRUVATE CARBOXYLASE FAMILY PROTEIN"/>
    <property type="match status" value="1"/>
</dbReference>
<gene>
    <name evidence="1" type="ORF">BCR39DRAFT_495735</name>
</gene>
<evidence type="ECO:0000313" key="1">
    <source>
        <dbReference type="EMBL" id="ORY28948.1"/>
    </source>
</evidence>
<reference evidence="1 2" key="1">
    <citation type="submission" date="2016-07" db="EMBL/GenBank/DDBJ databases">
        <title>Pervasive Adenine N6-methylation of Active Genes in Fungi.</title>
        <authorList>
            <consortium name="DOE Joint Genome Institute"/>
            <person name="Mondo S.J."/>
            <person name="Dannebaum R.O."/>
            <person name="Kuo R.C."/>
            <person name="Labutti K."/>
            <person name="Haridas S."/>
            <person name="Kuo A."/>
            <person name="Salamov A."/>
            <person name="Ahrendt S.R."/>
            <person name="Lipzen A."/>
            <person name="Sullivan W."/>
            <person name="Andreopoulos W.B."/>
            <person name="Clum A."/>
            <person name="Lindquist E."/>
            <person name="Daum C."/>
            <person name="Ramamoorthy G.K."/>
            <person name="Gryganskyi A."/>
            <person name="Culley D."/>
            <person name="Magnuson J.K."/>
            <person name="James T.Y."/>
            <person name="O'Malley M.A."/>
            <person name="Stajich J.E."/>
            <person name="Spatafora J.W."/>
            <person name="Visel A."/>
            <person name="Grigoriev I.V."/>
        </authorList>
    </citation>
    <scope>NUCLEOTIDE SEQUENCE [LARGE SCALE GENOMIC DNA]</scope>
    <source>
        <strain evidence="1 2">68-887.2</strain>
    </source>
</reference>
<dbReference type="OrthoDB" id="1923844at2759"/>
<evidence type="ECO:0000313" key="2">
    <source>
        <dbReference type="Proteomes" id="UP000193986"/>
    </source>
</evidence>
<dbReference type="InParanoid" id="A0A1Y2B277"/>
<dbReference type="Pfam" id="PF13714">
    <property type="entry name" value="PEP_mutase"/>
    <property type="match status" value="1"/>
</dbReference>
<dbReference type="Proteomes" id="UP000193986">
    <property type="component" value="Unassembled WGS sequence"/>
</dbReference>
<sequence>MPAGNGVNGTRTQSEFVKPSTRLRQLLAEPGCIPAPGVYDGISARLAIEAGFPCMYQSGAATTASRLGLPDIAFAGLTDFVANGQMIANIDPRVPLIADADTGFGGPNAVARTVRAYDQAGIAALHLEDQIQTKRCGHLIGKKLVDMDVWTSRIRAAVLGRESVLGGSDLIIIARTDALQSFGLDESIKRLVAARDAGADVGFLEGIETEEQIRETVKAIAPMHLLVNLIPNGTTPHFSLQEVADMGVKVAIYPFVTCIPALHAIRRSLAVLKKTGKDDVQSQGMQPRQFFEVMGLSSEMEVDRAAGGNAFAVDA</sequence>
<dbReference type="InterPro" id="IPR015813">
    <property type="entry name" value="Pyrv/PenolPyrv_kinase-like_dom"/>
</dbReference>
<dbReference type="InterPro" id="IPR039556">
    <property type="entry name" value="ICL/PEPM"/>
</dbReference>
<dbReference type="SUPFAM" id="SSF51621">
    <property type="entry name" value="Phosphoenolpyruvate/pyruvate domain"/>
    <property type="match status" value="1"/>
</dbReference>
<dbReference type="PROSITE" id="PS00161">
    <property type="entry name" value="ISOCITRATE_LYASE"/>
    <property type="match status" value="1"/>
</dbReference>
<dbReference type="InterPro" id="IPR040442">
    <property type="entry name" value="Pyrv_kinase-like_dom_sf"/>
</dbReference>
<dbReference type="PANTHER" id="PTHR42905">
    <property type="entry name" value="PHOSPHOENOLPYRUVATE CARBOXYLASE"/>
    <property type="match status" value="1"/>
</dbReference>
<dbReference type="AlphaFoldDB" id="A0A1Y2B277"/>
<dbReference type="CDD" id="cd00377">
    <property type="entry name" value="ICL_PEPM"/>
    <property type="match status" value="1"/>
</dbReference>